<dbReference type="AlphaFoldDB" id="A0A0D7W0K8"/>
<name>A0A0D7W0K8_9FLAO</name>
<proteinExistence type="predicted"/>
<comment type="caution">
    <text evidence="1">The sequence shown here is derived from an EMBL/GenBank/DDBJ whole genome shotgun (WGS) entry which is preliminary data.</text>
</comment>
<gene>
    <name evidence="1" type="ORF">PK35_14720</name>
</gene>
<protein>
    <recommendedName>
        <fullName evidence="3">Carboxypeptidase-like regulatory domain-containing protein</fullName>
    </recommendedName>
</protein>
<reference evidence="1 2" key="1">
    <citation type="journal article" date="2015" name="Antonie Van Leeuwenhoek">
        <title>Tamlana nanhaiensis sp. nov., isolated from surface seawater collected from the South China Sea.</title>
        <authorList>
            <person name="Liu X."/>
            <person name="Lai Q."/>
            <person name="Du Y."/>
            <person name="Li G."/>
            <person name="Sun F."/>
            <person name="Shao Z."/>
        </authorList>
    </citation>
    <scope>NUCLEOTIDE SEQUENCE [LARGE SCALE GENOMIC DNA]</scope>
    <source>
        <strain evidence="1 2">FHC16</strain>
    </source>
</reference>
<organism evidence="1 2">
    <name type="scientific">Neotamlana nanhaiensis</name>
    <dbReference type="NCBI Taxonomy" id="1382798"/>
    <lineage>
        <taxon>Bacteria</taxon>
        <taxon>Pseudomonadati</taxon>
        <taxon>Bacteroidota</taxon>
        <taxon>Flavobacteriia</taxon>
        <taxon>Flavobacteriales</taxon>
        <taxon>Flavobacteriaceae</taxon>
        <taxon>Neotamlana</taxon>
    </lineage>
</organism>
<dbReference type="Proteomes" id="UP000032361">
    <property type="component" value="Unassembled WGS sequence"/>
</dbReference>
<dbReference type="InterPro" id="IPR008969">
    <property type="entry name" value="CarboxyPept-like_regulatory"/>
</dbReference>
<keyword evidence="2" id="KW-1185">Reference proteome</keyword>
<evidence type="ECO:0008006" key="3">
    <source>
        <dbReference type="Google" id="ProtNLM"/>
    </source>
</evidence>
<dbReference type="SUPFAM" id="SSF49464">
    <property type="entry name" value="Carboxypeptidase regulatory domain-like"/>
    <property type="match status" value="1"/>
</dbReference>
<dbReference type="Pfam" id="PF13715">
    <property type="entry name" value="CarbopepD_reg_2"/>
    <property type="match status" value="1"/>
</dbReference>
<dbReference type="Gene3D" id="2.60.40.1120">
    <property type="entry name" value="Carboxypeptidase-like, regulatory domain"/>
    <property type="match status" value="1"/>
</dbReference>
<sequence>MSIFSQNITARIIDKNTKAPIPYATIKTGKNSGLISNDDGYFTLNNLNNDAITITISCLGYESETLSISAIKKANLLIKLSQALNQLDEVYISNKRPNADSIIAKVRQNISKNYNANLNKHSIFHRTTNYGHFDHLDFEIDKASEFNKQNLARANAELIALSKKVRESDAKHFTDFKGELYTLNQDSSKLAVSKATKLLDAKNNFSIEEVQDRAQKIVLTYLDTTKTYKVKTGFFTVEDSLALNDEEFKNKNKDKFELSTLNNDAKRLLKRTQFAENSLLTQFINPNLYDYEFEDVTLYNSNLTYIINFSPRKGKAKHSGTMYVNDGDYAITKVEYSYYKNRHGEKLNLKLLLGVKYIENANRGSILFEKGSTFYHPKYIKHTSGSYFYFSRDFKLIENSRDRNKIKFSIKLEGENRSKVEMLFTENSQITQSDFDAITQEETAPFKVLSAFDKTTWANEATLEPTEEMKAFSGED</sequence>
<accession>A0A0D7W0K8</accession>
<evidence type="ECO:0000313" key="1">
    <source>
        <dbReference type="EMBL" id="KJD31362.1"/>
    </source>
</evidence>
<dbReference type="EMBL" id="JTDV01000015">
    <property type="protein sequence ID" value="KJD31362.1"/>
    <property type="molecule type" value="Genomic_DNA"/>
</dbReference>
<dbReference type="STRING" id="1382798.PK35_14720"/>
<evidence type="ECO:0000313" key="2">
    <source>
        <dbReference type="Proteomes" id="UP000032361"/>
    </source>
</evidence>
<dbReference type="PATRIC" id="fig|1382798.3.peg.1509"/>